<protein>
    <recommendedName>
        <fullName evidence="1">Fibronectin type-III domain-containing protein</fullName>
    </recommendedName>
</protein>
<comment type="caution">
    <text evidence="2">The sequence shown here is derived from an EMBL/GenBank/DDBJ whole genome shotgun (WGS) entry which is preliminary data.</text>
</comment>
<evidence type="ECO:0000313" key="2">
    <source>
        <dbReference type="EMBL" id="KAJ8878504.1"/>
    </source>
</evidence>
<proteinExistence type="predicted"/>
<dbReference type="Gene3D" id="2.60.40.10">
    <property type="entry name" value="Immunoglobulins"/>
    <property type="match status" value="1"/>
</dbReference>
<feature type="domain" description="Fibronectin type-III" evidence="1">
    <location>
        <begin position="61"/>
        <end position="155"/>
    </location>
</feature>
<dbReference type="PROSITE" id="PS50853">
    <property type="entry name" value="FN3"/>
    <property type="match status" value="1"/>
</dbReference>
<dbReference type="InterPro" id="IPR013783">
    <property type="entry name" value="Ig-like_fold"/>
</dbReference>
<dbReference type="CDD" id="cd00063">
    <property type="entry name" value="FN3"/>
    <property type="match status" value="1"/>
</dbReference>
<name>A0ABQ9H2H3_9NEOP</name>
<keyword evidence="3" id="KW-1185">Reference proteome</keyword>
<dbReference type="Pfam" id="PF00041">
    <property type="entry name" value="fn3"/>
    <property type="match status" value="1"/>
</dbReference>
<evidence type="ECO:0000313" key="3">
    <source>
        <dbReference type="Proteomes" id="UP001159363"/>
    </source>
</evidence>
<dbReference type="EMBL" id="JARBHB010000007">
    <property type="protein sequence ID" value="KAJ8878504.1"/>
    <property type="molecule type" value="Genomic_DNA"/>
</dbReference>
<evidence type="ECO:0000259" key="1">
    <source>
        <dbReference type="PROSITE" id="PS50853"/>
    </source>
</evidence>
<dbReference type="SMART" id="SM00060">
    <property type="entry name" value="FN3"/>
    <property type="match status" value="1"/>
</dbReference>
<gene>
    <name evidence="2" type="ORF">PR048_019082</name>
</gene>
<accession>A0ABQ9H2H3</accession>
<dbReference type="InterPro" id="IPR036116">
    <property type="entry name" value="FN3_sf"/>
</dbReference>
<sequence length="157" mass="17315">MLSGQLTRPKKADFKATKILCELIVLELVPQFFPSLILMRGHVPSVDPALKQKVVPTSQVPDGIPNLAVVDSSTSWLQFKWDEPSENPTCVLGYNVCVQDVKSKTSQCSPSEDTSFIIRQLQPCSTYNVSVQAKWSEGLSSPVYSLSETHEASESIE</sequence>
<dbReference type="Proteomes" id="UP001159363">
    <property type="component" value="Chromosome 6"/>
</dbReference>
<organism evidence="2 3">
    <name type="scientific">Dryococelus australis</name>
    <dbReference type="NCBI Taxonomy" id="614101"/>
    <lineage>
        <taxon>Eukaryota</taxon>
        <taxon>Metazoa</taxon>
        <taxon>Ecdysozoa</taxon>
        <taxon>Arthropoda</taxon>
        <taxon>Hexapoda</taxon>
        <taxon>Insecta</taxon>
        <taxon>Pterygota</taxon>
        <taxon>Neoptera</taxon>
        <taxon>Polyneoptera</taxon>
        <taxon>Phasmatodea</taxon>
        <taxon>Verophasmatodea</taxon>
        <taxon>Anareolatae</taxon>
        <taxon>Phasmatidae</taxon>
        <taxon>Eurycanthinae</taxon>
        <taxon>Dryococelus</taxon>
    </lineage>
</organism>
<dbReference type="InterPro" id="IPR003961">
    <property type="entry name" value="FN3_dom"/>
</dbReference>
<reference evidence="2 3" key="1">
    <citation type="submission" date="2023-02" db="EMBL/GenBank/DDBJ databases">
        <title>LHISI_Scaffold_Assembly.</title>
        <authorList>
            <person name="Stuart O.P."/>
            <person name="Cleave R."/>
            <person name="Magrath M.J.L."/>
            <person name="Mikheyev A.S."/>
        </authorList>
    </citation>
    <scope>NUCLEOTIDE SEQUENCE [LARGE SCALE GENOMIC DNA]</scope>
    <source>
        <strain evidence="2">Daus_M_001</strain>
        <tissue evidence="2">Leg muscle</tissue>
    </source>
</reference>
<dbReference type="SUPFAM" id="SSF49265">
    <property type="entry name" value="Fibronectin type III"/>
    <property type="match status" value="1"/>
</dbReference>